<evidence type="ECO:0000313" key="7">
    <source>
        <dbReference type="Proteomes" id="UP001218218"/>
    </source>
</evidence>
<feature type="compositionally biased region" description="Low complexity" evidence="5">
    <location>
        <begin position="508"/>
        <end position="528"/>
    </location>
</feature>
<dbReference type="Proteomes" id="UP001218218">
    <property type="component" value="Unassembled WGS sequence"/>
</dbReference>
<dbReference type="InterPro" id="IPR042525">
    <property type="entry name" value="Rad52_Rad59_Rad22_sf"/>
</dbReference>
<organism evidence="6 7">
    <name type="scientific">Mycena albidolilacea</name>
    <dbReference type="NCBI Taxonomy" id="1033008"/>
    <lineage>
        <taxon>Eukaryota</taxon>
        <taxon>Fungi</taxon>
        <taxon>Dikarya</taxon>
        <taxon>Basidiomycota</taxon>
        <taxon>Agaricomycotina</taxon>
        <taxon>Agaricomycetes</taxon>
        <taxon>Agaricomycetidae</taxon>
        <taxon>Agaricales</taxon>
        <taxon>Marasmiineae</taxon>
        <taxon>Mycenaceae</taxon>
        <taxon>Mycena</taxon>
    </lineage>
</organism>
<name>A0AAD7AJ49_9AGAR</name>
<keyword evidence="7" id="KW-1185">Reference proteome</keyword>
<dbReference type="Pfam" id="PF04098">
    <property type="entry name" value="Rad52_Rad22"/>
    <property type="match status" value="1"/>
</dbReference>
<evidence type="ECO:0000256" key="4">
    <source>
        <dbReference type="ARBA" id="ARBA00023204"/>
    </source>
</evidence>
<keyword evidence="3" id="KW-0233">DNA recombination</keyword>
<feature type="region of interest" description="Disordered" evidence="5">
    <location>
        <begin position="318"/>
        <end position="356"/>
    </location>
</feature>
<feature type="compositionally biased region" description="Polar residues" evidence="5">
    <location>
        <begin position="450"/>
        <end position="460"/>
    </location>
</feature>
<dbReference type="GO" id="GO:0000724">
    <property type="term" value="P:double-strand break repair via homologous recombination"/>
    <property type="evidence" value="ECO:0007669"/>
    <property type="project" value="TreeGrafter"/>
</dbReference>
<gene>
    <name evidence="6" type="ORF">DFH08DRAFT_932116</name>
</gene>
<dbReference type="GO" id="GO:0003697">
    <property type="term" value="F:single-stranded DNA binding"/>
    <property type="evidence" value="ECO:0007669"/>
    <property type="project" value="UniProtKB-ARBA"/>
</dbReference>
<feature type="region of interest" description="Disordered" evidence="5">
    <location>
        <begin position="368"/>
        <end position="621"/>
    </location>
</feature>
<dbReference type="FunFam" id="3.30.390.80:FF:000001">
    <property type="entry name" value="DNA repair protein RAD52 homolog"/>
    <property type="match status" value="1"/>
</dbReference>
<evidence type="ECO:0000256" key="1">
    <source>
        <dbReference type="ARBA" id="ARBA00006638"/>
    </source>
</evidence>
<feature type="compositionally biased region" description="Polar residues" evidence="5">
    <location>
        <begin position="498"/>
        <end position="507"/>
    </location>
</feature>
<feature type="region of interest" description="Disordered" evidence="5">
    <location>
        <begin position="227"/>
        <end position="305"/>
    </location>
</feature>
<keyword evidence="2" id="KW-0227">DNA damage</keyword>
<dbReference type="InterPro" id="IPR007232">
    <property type="entry name" value="Rad52_Rad59_Rad22"/>
</dbReference>
<dbReference type="Gene3D" id="3.30.390.80">
    <property type="entry name" value="DNA repair protein Rad52/59/22"/>
    <property type="match status" value="1"/>
</dbReference>
<dbReference type="AlphaFoldDB" id="A0AAD7AJ49"/>
<feature type="compositionally biased region" description="Low complexity" evidence="5">
    <location>
        <begin position="238"/>
        <end position="260"/>
    </location>
</feature>
<evidence type="ECO:0000256" key="3">
    <source>
        <dbReference type="ARBA" id="ARBA00023172"/>
    </source>
</evidence>
<comment type="similarity">
    <text evidence="1">Belongs to the RAD52 family.</text>
</comment>
<reference evidence="6" key="1">
    <citation type="submission" date="2023-03" db="EMBL/GenBank/DDBJ databases">
        <title>Massive genome expansion in bonnet fungi (Mycena s.s.) driven by repeated elements and novel gene families across ecological guilds.</title>
        <authorList>
            <consortium name="Lawrence Berkeley National Laboratory"/>
            <person name="Harder C.B."/>
            <person name="Miyauchi S."/>
            <person name="Viragh M."/>
            <person name="Kuo A."/>
            <person name="Thoen E."/>
            <person name="Andreopoulos B."/>
            <person name="Lu D."/>
            <person name="Skrede I."/>
            <person name="Drula E."/>
            <person name="Henrissat B."/>
            <person name="Morin E."/>
            <person name="Kohler A."/>
            <person name="Barry K."/>
            <person name="LaButti K."/>
            <person name="Morin E."/>
            <person name="Salamov A."/>
            <person name="Lipzen A."/>
            <person name="Mereny Z."/>
            <person name="Hegedus B."/>
            <person name="Baldrian P."/>
            <person name="Stursova M."/>
            <person name="Weitz H."/>
            <person name="Taylor A."/>
            <person name="Grigoriev I.V."/>
            <person name="Nagy L.G."/>
            <person name="Martin F."/>
            <person name="Kauserud H."/>
        </authorList>
    </citation>
    <scope>NUCLEOTIDE SEQUENCE</scope>
    <source>
        <strain evidence="6">CBHHK002</strain>
    </source>
</reference>
<dbReference type="GO" id="GO:0006312">
    <property type="term" value="P:mitotic recombination"/>
    <property type="evidence" value="ECO:0007669"/>
    <property type="project" value="TreeGrafter"/>
</dbReference>
<accession>A0AAD7AJ49</accession>
<evidence type="ECO:0000313" key="6">
    <source>
        <dbReference type="EMBL" id="KAJ7359694.1"/>
    </source>
</evidence>
<dbReference type="EMBL" id="JARIHO010000006">
    <property type="protein sequence ID" value="KAJ7359694.1"/>
    <property type="molecule type" value="Genomic_DNA"/>
</dbReference>
<dbReference type="SUPFAM" id="SSF54768">
    <property type="entry name" value="dsRNA-binding domain-like"/>
    <property type="match status" value="1"/>
</dbReference>
<dbReference type="PANTHER" id="PTHR12132:SF1">
    <property type="entry name" value="DNA REPAIR PROTEIN RAD52 HOMOLOG"/>
    <property type="match status" value="1"/>
</dbReference>
<feature type="compositionally biased region" description="Low complexity" evidence="5">
    <location>
        <begin position="484"/>
        <end position="494"/>
    </location>
</feature>
<feature type="compositionally biased region" description="Low complexity" evidence="5">
    <location>
        <begin position="420"/>
        <end position="439"/>
    </location>
</feature>
<feature type="compositionally biased region" description="Low complexity" evidence="5">
    <location>
        <begin position="320"/>
        <end position="332"/>
    </location>
</feature>
<evidence type="ECO:0000256" key="5">
    <source>
        <dbReference type="SAM" id="MobiDB-lite"/>
    </source>
</evidence>
<dbReference type="InterPro" id="IPR041247">
    <property type="entry name" value="Rad52_fam"/>
</dbReference>
<feature type="compositionally biased region" description="Low complexity" evidence="5">
    <location>
        <begin position="268"/>
        <end position="285"/>
    </location>
</feature>
<comment type="caution">
    <text evidence="6">The sequence shown here is derived from an EMBL/GenBank/DDBJ whole genome shotgun (WGS) entry which is preliminary data.</text>
</comment>
<feature type="compositionally biased region" description="Gly residues" evidence="5">
    <location>
        <begin position="578"/>
        <end position="589"/>
    </location>
</feature>
<evidence type="ECO:0000256" key="2">
    <source>
        <dbReference type="ARBA" id="ARBA00022763"/>
    </source>
</evidence>
<proteinExistence type="inferred from homology"/>
<dbReference type="GO" id="GO:0005634">
    <property type="term" value="C:nucleus"/>
    <property type="evidence" value="ECO:0007669"/>
    <property type="project" value="TreeGrafter"/>
</dbReference>
<protein>
    <submittedName>
        <fullName evidence="6">RAD52 DNA repair protein</fullName>
    </submittedName>
</protein>
<sequence length="621" mass="65245">MAGALSGHIINSYESSMSNQSICTDGLISFNPNLHGSFNPNMHSTQQSFSFNNLSHASTSMSESTYDRVSRLQAKLNQKLGPEFISQRPGPGGGPKLTYAEGWKVINVANEVFGFDGWSSNIVSLTTDYMDYNEETRRYNVGVSAVMRVSLKEGVFHEDVGYGMIENAKAKGMALDKCKKEAVTDGLKRTLRTFGNVLGNCLYDKQYTAEIVKIKVPPVKLDKGDLHRLPELSDKPPTAAASTSASGSTSASRSITATSTPVRAPNSAAAPQPQKWQPHQQPAKPISSVPRHIQPSGLQTPITTPAGERKVSFAPQVKADPQTKPPQGQGQMQPPPVPGPAADADDAGDDSFGFFSDDDAFLACVDMGEGDLGQPIDFEEGASTVSVGDEEKAVEAAPLPPQPEAKPAEDRYGPMGLGRTAQGQGTRPPQQQQQWGARTNAPPQQKAYVPNTSGATSAVASRTGAPKPVSTGETASSRSNDKSAASVARALAIANHCRPSTSNPNQQAPSAPEGGASAGGASTSALPPQQKRPSTPSVGGFHFPPGMPNPLLQNNGRPPPQGVKRGADAMMSSSTRSGGMGLSTSGSGGSAVRQPLGTLALDPQQQHQHQQGGSDPKRVRR</sequence>
<keyword evidence="4" id="KW-0234">DNA repair</keyword>
<dbReference type="GO" id="GO:0045002">
    <property type="term" value="P:double-strand break repair via single-strand annealing"/>
    <property type="evidence" value="ECO:0007669"/>
    <property type="project" value="TreeGrafter"/>
</dbReference>
<dbReference type="PANTHER" id="PTHR12132">
    <property type="entry name" value="DNA REPAIR AND RECOMBINATION PROTEIN RAD52, RAD59"/>
    <property type="match status" value="1"/>
</dbReference>